<gene>
    <name evidence="1" type="ORF">TWF696_006834</name>
</gene>
<dbReference type="AlphaFoldDB" id="A0AAV9UPX5"/>
<evidence type="ECO:0000313" key="2">
    <source>
        <dbReference type="Proteomes" id="UP001375240"/>
    </source>
</evidence>
<protein>
    <submittedName>
        <fullName evidence="1">Uncharacterized protein</fullName>
    </submittedName>
</protein>
<proteinExistence type="predicted"/>
<dbReference type="EMBL" id="JAVHNQ010000005">
    <property type="protein sequence ID" value="KAK6346721.1"/>
    <property type="molecule type" value="Genomic_DNA"/>
</dbReference>
<name>A0AAV9UPX5_9PEZI</name>
<sequence>MWPRLEELAIPRSLESERYFFPSPALRFLRFMVGRGGPSYIYDVQIYVERQKRLLSGIEPKLLGVLMTLDGNDLRGQPPNNIALTVTKVKKRGNPEIAMEITKSGEFFRSKFQRQFSKVSVFEEDPKSWIDAFI</sequence>
<keyword evidence="2" id="KW-1185">Reference proteome</keyword>
<accession>A0AAV9UPX5</accession>
<dbReference type="Proteomes" id="UP001375240">
    <property type="component" value="Unassembled WGS sequence"/>
</dbReference>
<comment type="caution">
    <text evidence="1">The sequence shown here is derived from an EMBL/GenBank/DDBJ whole genome shotgun (WGS) entry which is preliminary data.</text>
</comment>
<organism evidence="1 2">
    <name type="scientific">Orbilia brochopaga</name>
    <dbReference type="NCBI Taxonomy" id="3140254"/>
    <lineage>
        <taxon>Eukaryota</taxon>
        <taxon>Fungi</taxon>
        <taxon>Dikarya</taxon>
        <taxon>Ascomycota</taxon>
        <taxon>Pezizomycotina</taxon>
        <taxon>Orbiliomycetes</taxon>
        <taxon>Orbiliales</taxon>
        <taxon>Orbiliaceae</taxon>
        <taxon>Orbilia</taxon>
    </lineage>
</organism>
<evidence type="ECO:0000313" key="1">
    <source>
        <dbReference type="EMBL" id="KAK6346721.1"/>
    </source>
</evidence>
<reference evidence="1 2" key="1">
    <citation type="submission" date="2019-10" db="EMBL/GenBank/DDBJ databases">
        <authorList>
            <person name="Palmer J.M."/>
        </authorList>
    </citation>
    <scope>NUCLEOTIDE SEQUENCE [LARGE SCALE GENOMIC DNA]</scope>
    <source>
        <strain evidence="1 2">TWF696</strain>
    </source>
</reference>